<dbReference type="InterPro" id="IPR001506">
    <property type="entry name" value="Peptidase_M12A"/>
</dbReference>
<keyword evidence="4" id="KW-1185">Reference proteome</keyword>
<keyword evidence="2" id="KW-0732">Signal</keyword>
<reference evidence="5" key="1">
    <citation type="submission" date="2017-02" db="UniProtKB">
        <authorList>
            <consortium name="WormBaseParasite"/>
        </authorList>
    </citation>
    <scope>IDENTIFICATION</scope>
</reference>
<accession>A0A0N4ZZP3</accession>
<dbReference type="SUPFAM" id="SSF55486">
    <property type="entry name" value="Metalloproteases ('zincins'), catalytic domain"/>
    <property type="match status" value="1"/>
</dbReference>
<dbReference type="PANTHER" id="PTHR10127">
    <property type="entry name" value="DISCOIDIN, CUB, EGF, LAMININ , AND ZINC METALLOPROTEASE DOMAIN CONTAINING"/>
    <property type="match status" value="1"/>
</dbReference>
<dbReference type="Pfam" id="PF01400">
    <property type="entry name" value="Astacin"/>
    <property type="match status" value="1"/>
</dbReference>
<proteinExistence type="predicted"/>
<dbReference type="WBParaSite" id="PTRK_0001445400.1">
    <property type="protein sequence ID" value="PTRK_0001445400.1"/>
    <property type="gene ID" value="PTRK_0001445400"/>
</dbReference>
<protein>
    <recommendedName>
        <fullName evidence="2">Metalloendopeptidase</fullName>
        <ecNumber evidence="2">3.4.24.-</ecNumber>
    </recommendedName>
</protein>
<dbReference type="Proteomes" id="UP000038045">
    <property type="component" value="Unplaced"/>
</dbReference>
<evidence type="ECO:0000259" key="3">
    <source>
        <dbReference type="PROSITE" id="PS51864"/>
    </source>
</evidence>
<dbReference type="InterPro" id="IPR024079">
    <property type="entry name" value="MetalloPept_cat_dom_sf"/>
</dbReference>
<evidence type="ECO:0000256" key="1">
    <source>
        <dbReference type="PROSITE-ProRule" id="PRU01211"/>
    </source>
</evidence>
<dbReference type="Gene3D" id="3.40.390.10">
    <property type="entry name" value="Collagenase (Catalytic Domain)"/>
    <property type="match status" value="1"/>
</dbReference>
<keyword evidence="2" id="KW-0645">Protease</keyword>
<dbReference type="GO" id="GO:0046872">
    <property type="term" value="F:metal ion binding"/>
    <property type="evidence" value="ECO:0007669"/>
    <property type="project" value="UniProtKB-KW"/>
</dbReference>
<evidence type="ECO:0000313" key="5">
    <source>
        <dbReference type="WBParaSite" id="PTRK_0001445400.1"/>
    </source>
</evidence>
<name>A0A0N4ZZP3_PARTI</name>
<dbReference type="AlphaFoldDB" id="A0A0N4ZZP3"/>
<keyword evidence="2" id="KW-0862">Zinc</keyword>
<dbReference type="GO" id="GO:0006508">
    <property type="term" value="P:proteolysis"/>
    <property type="evidence" value="ECO:0007669"/>
    <property type="project" value="UniProtKB-KW"/>
</dbReference>
<feature type="domain" description="Peptidase M12A" evidence="3">
    <location>
        <begin position="73"/>
        <end position="207"/>
    </location>
</feature>
<organism evidence="4 5">
    <name type="scientific">Parastrongyloides trichosuri</name>
    <name type="common">Possum-specific nematode worm</name>
    <dbReference type="NCBI Taxonomy" id="131310"/>
    <lineage>
        <taxon>Eukaryota</taxon>
        <taxon>Metazoa</taxon>
        <taxon>Ecdysozoa</taxon>
        <taxon>Nematoda</taxon>
        <taxon>Chromadorea</taxon>
        <taxon>Rhabditida</taxon>
        <taxon>Tylenchina</taxon>
        <taxon>Panagrolaimomorpha</taxon>
        <taxon>Strongyloidoidea</taxon>
        <taxon>Strongyloididae</taxon>
        <taxon>Parastrongyloides</taxon>
    </lineage>
</organism>
<dbReference type="PRINTS" id="PR00480">
    <property type="entry name" value="ASTACIN"/>
</dbReference>
<keyword evidence="2" id="KW-0378">Hydrolase</keyword>
<dbReference type="PROSITE" id="PS51864">
    <property type="entry name" value="ASTACIN"/>
    <property type="match status" value="1"/>
</dbReference>
<comment type="caution">
    <text evidence="1">Lacks conserved residue(s) required for the propagation of feature annotation.</text>
</comment>
<feature type="signal peptide" evidence="2">
    <location>
        <begin position="1"/>
        <end position="18"/>
    </location>
</feature>
<comment type="cofactor">
    <cofactor evidence="2">
        <name>Zn(2+)</name>
        <dbReference type="ChEBI" id="CHEBI:29105"/>
    </cofactor>
    <text evidence="2">Binds 1 zinc ion per subunit.</text>
</comment>
<dbReference type="EC" id="3.4.24.-" evidence="2"/>
<dbReference type="GO" id="GO:0004222">
    <property type="term" value="F:metalloendopeptidase activity"/>
    <property type="evidence" value="ECO:0007669"/>
    <property type="project" value="UniProtKB-UniRule"/>
</dbReference>
<keyword evidence="2" id="KW-0482">Metalloprotease</keyword>
<dbReference type="PANTHER" id="PTHR10127:SF831">
    <property type="entry name" value="ZINC METALLOPROTEINASE NAS-37"/>
    <property type="match status" value="1"/>
</dbReference>
<keyword evidence="2" id="KW-0479">Metal-binding</keyword>
<evidence type="ECO:0000313" key="4">
    <source>
        <dbReference type="Proteomes" id="UP000038045"/>
    </source>
</evidence>
<sequence length="396" mass="45793">MKAFLNILFLSIFLCIDGAIRKDPKYKWSNPNKIKVFIDKDANYFRFEKVKNKLIKEKGINVLKSNHKCYSDHIGAKPFKEANEIFIHEKCKDSGIIVQSLILQVLGLENEHNRIDRDKFVRIITDNINKNDLLTYFKKDSKKTAETYGTNYDYGSALHGYFESFTSNNGKTIQVKGDHALYYSKMIGQREVIGFNEYKLVNKHYCDKKCVSSSKNKKKDSSIPKCHNDGYPNPNKCVECLCPFPYTSRDCSSFHISNGQGCPEKKSSFHISNGQGCPEKKLIAFDAQKLISFSKIGNCYTMIEAKDSKKTIHIRVSYISFNHIKFCSREKDNFLEVQYKKDKTLMGLCFCVGTLIDGEHNIYSEGNKVMLIYRGVNYYNKVDIYYNQHIVYNLQK</sequence>
<feature type="chain" id="PRO_5005733307" description="Metalloendopeptidase" evidence="2">
    <location>
        <begin position="19"/>
        <end position="396"/>
    </location>
</feature>
<evidence type="ECO:0000256" key="2">
    <source>
        <dbReference type="RuleBase" id="RU361183"/>
    </source>
</evidence>